<name>A0AAV6KHY1_9ERIC</name>
<accession>A0AAV6KHY1</accession>
<dbReference type="PANTHER" id="PTHR11439">
    <property type="entry name" value="GAG-POL-RELATED RETROTRANSPOSON"/>
    <property type="match status" value="1"/>
</dbReference>
<evidence type="ECO:0000313" key="2">
    <source>
        <dbReference type="Proteomes" id="UP000823749"/>
    </source>
</evidence>
<dbReference type="PANTHER" id="PTHR11439:SF455">
    <property type="entry name" value="RLK (RECEPTOR-LIKE PROTEIN KINASE) 8, PUTATIVE-RELATED"/>
    <property type="match status" value="1"/>
</dbReference>
<protein>
    <recommendedName>
        <fullName evidence="3">Mitochondrial protein</fullName>
    </recommendedName>
</protein>
<comment type="caution">
    <text evidence="1">The sequence shown here is derived from an EMBL/GenBank/DDBJ whole genome shotgun (WGS) entry which is preliminary data.</text>
</comment>
<evidence type="ECO:0000313" key="1">
    <source>
        <dbReference type="EMBL" id="KAG5551897.1"/>
    </source>
</evidence>
<proteinExistence type="predicted"/>
<dbReference type="Proteomes" id="UP000823749">
    <property type="component" value="Chromosome 4"/>
</dbReference>
<gene>
    <name evidence="1" type="ORF">RHGRI_010119</name>
</gene>
<organism evidence="1 2">
    <name type="scientific">Rhododendron griersonianum</name>
    <dbReference type="NCBI Taxonomy" id="479676"/>
    <lineage>
        <taxon>Eukaryota</taxon>
        <taxon>Viridiplantae</taxon>
        <taxon>Streptophyta</taxon>
        <taxon>Embryophyta</taxon>
        <taxon>Tracheophyta</taxon>
        <taxon>Spermatophyta</taxon>
        <taxon>Magnoliopsida</taxon>
        <taxon>eudicotyledons</taxon>
        <taxon>Gunneridae</taxon>
        <taxon>Pentapetalae</taxon>
        <taxon>asterids</taxon>
        <taxon>Ericales</taxon>
        <taxon>Ericaceae</taxon>
        <taxon>Ericoideae</taxon>
        <taxon>Rhodoreae</taxon>
        <taxon>Rhododendron</taxon>
    </lineage>
</organism>
<reference evidence="1" key="1">
    <citation type="submission" date="2020-08" db="EMBL/GenBank/DDBJ databases">
        <title>Plant Genome Project.</title>
        <authorList>
            <person name="Zhang R.-G."/>
        </authorList>
    </citation>
    <scope>NUCLEOTIDE SEQUENCE</scope>
    <source>
        <strain evidence="1">WSP0</strain>
        <tissue evidence="1">Leaf</tissue>
    </source>
</reference>
<evidence type="ECO:0008006" key="3">
    <source>
        <dbReference type="Google" id="ProtNLM"/>
    </source>
</evidence>
<sequence length="180" mass="20062">MKDEGNLHYFLGIEVQSSPSGLFLSQTKYVSELLNKAGMTECKPSDSPSSVKPGIPDPNSLFTDVTLYRTVVGSLQYLTLTRPEISYSVNLACQRMHSPKLSNFIAVKRILRYIKRSLTQGLNFVPNSLSLTAYADWAGDPIDRCSTTRFAIFMGLNLVSWCAKKQHTVARPQSSTKAEY</sequence>
<dbReference type="CDD" id="cd09272">
    <property type="entry name" value="RNase_HI_RT_Ty1"/>
    <property type="match status" value="1"/>
</dbReference>
<dbReference type="AlphaFoldDB" id="A0AAV6KHY1"/>
<keyword evidence="2" id="KW-1185">Reference proteome</keyword>
<dbReference type="EMBL" id="JACTNZ010000004">
    <property type="protein sequence ID" value="KAG5551897.1"/>
    <property type="molecule type" value="Genomic_DNA"/>
</dbReference>